<dbReference type="OrthoDB" id="5985073at2759"/>
<gene>
    <name evidence="2" type="ORF">EXIGLDRAFT_763791</name>
</gene>
<feature type="signal peptide" evidence="1">
    <location>
        <begin position="1"/>
        <end position="23"/>
    </location>
</feature>
<dbReference type="SUPFAM" id="SSF53474">
    <property type="entry name" value="alpha/beta-Hydrolases"/>
    <property type="match status" value="2"/>
</dbReference>
<proteinExistence type="predicted"/>
<dbReference type="InParanoid" id="A0A165LNV6"/>
<dbReference type="PANTHER" id="PTHR35560">
    <property type="entry name" value="BLL0132 PROTEIN"/>
    <property type="match status" value="1"/>
</dbReference>
<organism evidence="2 3">
    <name type="scientific">Exidia glandulosa HHB12029</name>
    <dbReference type="NCBI Taxonomy" id="1314781"/>
    <lineage>
        <taxon>Eukaryota</taxon>
        <taxon>Fungi</taxon>
        <taxon>Dikarya</taxon>
        <taxon>Basidiomycota</taxon>
        <taxon>Agaricomycotina</taxon>
        <taxon>Agaricomycetes</taxon>
        <taxon>Auriculariales</taxon>
        <taxon>Exidiaceae</taxon>
        <taxon>Exidia</taxon>
    </lineage>
</organism>
<sequence length="352" mass="38391">MFATPFLSFLSLALFQAAALVGAQSCDSTGSTGMPIVQNSHRIAINSSVNGVSFSFATYVAPNYYADSTFKPKQGHVWIHGQGRGGDEMVNAYKNSLPKAVSAGLVAERDVVVLSIVLPHQEDEAKSLFPGVLTWCANEWMEGGDARSAQVSSFNVLRSSFDWLAQTYPSITTFVIGGHSAGAQLVQRWAVTNPTDPVPHRYIIANPSSVAYFTSERPNCNVTSSCSCIAPGYESQCCSDFNDWKNGLNNYPHRFQNAAMNAANKQSIIDRYISRRIHYLYGGNDNEGTANGCGPNAQGLGHYDRGQKWWSYLTRNWPRVTSTQTQDNVAGIGHDSSGIWSSTQGLKRVYGS</sequence>
<keyword evidence="3" id="KW-1185">Reference proteome</keyword>
<evidence type="ECO:0000313" key="2">
    <source>
        <dbReference type="EMBL" id="KZV98112.1"/>
    </source>
</evidence>
<evidence type="ECO:0000313" key="3">
    <source>
        <dbReference type="Proteomes" id="UP000077266"/>
    </source>
</evidence>
<dbReference type="STRING" id="1314781.A0A165LNV6"/>
<feature type="chain" id="PRO_5007861814" description="Alpha/beta-hydrolase" evidence="1">
    <location>
        <begin position="24"/>
        <end position="352"/>
    </location>
</feature>
<protein>
    <recommendedName>
        <fullName evidence="4">Alpha/beta-hydrolase</fullName>
    </recommendedName>
</protein>
<keyword evidence="1" id="KW-0732">Signal</keyword>
<name>A0A165LNV6_EXIGL</name>
<evidence type="ECO:0000256" key="1">
    <source>
        <dbReference type="SAM" id="SignalP"/>
    </source>
</evidence>
<dbReference type="Gene3D" id="3.40.50.1820">
    <property type="entry name" value="alpha/beta hydrolase"/>
    <property type="match status" value="1"/>
</dbReference>
<dbReference type="InterPro" id="IPR029058">
    <property type="entry name" value="AB_hydrolase_fold"/>
</dbReference>
<dbReference type="AlphaFoldDB" id="A0A165LNV6"/>
<dbReference type="Proteomes" id="UP000077266">
    <property type="component" value="Unassembled WGS sequence"/>
</dbReference>
<evidence type="ECO:0008006" key="4">
    <source>
        <dbReference type="Google" id="ProtNLM"/>
    </source>
</evidence>
<reference evidence="2 3" key="1">
    <citation type="journal article" date="2016" name="Mol. Biol. Evol.">
        <title>Comparative Genomics of Early-Diverging Mushroom-Forming Fungi Provides Insights into the Origins of Lignocellulose Decay Capabilities.</title>
        <authorList>
            <person name="Nagy L.G."/>
            <person name="Riley R."/>
            <person name="Tritt A."/>
            <person name="Adam C."/>
            <person name="Daum C."/>
            <person name="Floudas D."/>
            <person name="Sun H."/>
            <person name="Yadav J.S."/>
            <person name="Pangilinan J."/>
            <person name="Larsson K.H."/>
            <person name="Matsuura K."/>
            <person name="Barry K."/>
            <person name="Labutti K."/>
            <person name="Kuo R."/>
            <person name="Ohm R.A."/>
            <person name="Bhattacharya S.S."/>
            <person name="Shirouzu T."/>
            <person name="Yoshinaga Y."/>
            <person name="Martin F.M."/>
            <person name="Grigoriev I.V."/>
            <person name="Hibbett D.S."/>
        </authorList>
    </citation>
    <scope>NUCLEOTIDE SEQUENCE [LARGE SCALE GENOMIC DNA]</scope>
    <source>
        <strain evidence="2 3">HHB12029</strain>
    </source>
</reference>
<dbReference type="PANTHER" id="PTHR35560:SF3">
    <property type="entry name" value="PEPTIDASE S9 PROLYL OLIGOPEPTIDASE CATALYTIC DOMAIN-CONTAINING PROTEIN"/>
    <property type="match status" value="1"/>
</dbReference>
<dbReference type="EMBL" id="KV425922">
    <property type="protein sequence ID" value="KZV98112.1"/>
    <property type="molecule type" value="Genomic_DNA"/>
</dbReference>
<accession>A0A165LNV6</accession>